<dbReference type="Gene3D" id="2.40.100.10">
    <property type="entry name" value="Cyclophilin-like"/>
    <property type="match status" value="1"/>
</dbReference>
<dbReference type="Pfam" id="PF00160">
    <property type="entry name" value="Pro_isomerase"/>
    <property type="match status" value="1"/>
</dbReference>
<sequence length="212" mass="23257">MLKQLEAPKTGDTMVKLITTLGDITLRLFPDAAPKAVENFTTLVDRGYYDGIIFHRVIDDFMIQGGDPTGTGRGGESIWGKGFEDECTPEYRNLVGALSMANAGPNTNGSQFFIVQGPAVSDDILRQMKDAGERYGYTADVIDGYKNAGGAFWLDGKHTVFGQVVEGMDVVHAIAKVEKNSMDKPTEDVVIQRANTFIYDLNCQVKCNSTEW</sequence>
<dbReference type="SUPFAM" id="SSF50891">
    <property type="entry name" value="Cyclophilin-like"/>
    <property type="match status" value="1"/>
</dbReference>
<dbReference type="InterPro" id="IPR029000">
    <property type="entry name" value="Cyclophilin-like_dom_sf"/>
</dbReference>
<evidence type="ECO:0000313" key="7">
    <source>
        <dbReference type="EMBL" id="MEQ3354225.1"/>
    </source>
</evidence>
<evidence type="ECO:0000259" key="6">
    <source>
        <dbReference type="PROSITE" id="PS50072"/>
    </source>
</evidence>
<proteinExistence type="inferred from homology"/>
<dbReference type="PANTHER" id="PTHR45625">
    <property type="entry name" value="PEPTIDYL-PROLYL CIS-TRANS ISOMERASE-RELATED"/>
    <property type="match status" value="1"/>
</dbReference>
<reference evidence="7 8" key="1">
    <citation type="submission" date="2024-04" db="EMBL/GenBank/DDBJ databases">
        <title>Human intestinal bacterial collection.</title>
        <authorList>
            <person name="Pauvert C."/>
            <person name="Hitch T.C.A."/>
            <person name="Clavel T."/>
        </authorList>
    </citation>
    <scope>NUCLEOTIDE SEQUENCE [LARGE SCALE GENOMIC DNA]</scope>
    <source>
        <strain evidence="7 8">CLA-SR-H026</strain>
    </source>
</reference>
<evidence type="ECO:0000313" key="8">
    <source>
        <dbReference type="Proteomes" id="UP001481872"/>
    </source>
</evidence>
<dbReference type="EC" id="5.2.1.8" evidence="5"/>
<keyword evidence="4 5" id="KW-0413">Isomerase</keyword>
<dbReference type="PIRSF" id="PIRSF001467">
    <property type="entry name" value="Peptidylpro_ismrse"/>
    <property type="match status" value="1"/>
</dbReference>
<accession>A0ABV1J7Q0</accession>
<dbReference type="PRINTS" id="PR00153">
    <property type="entry name" value="CSAPPISMRASE"/>
</dbReference>
<dbReference type="InterPro" id="IPR044666">
    <property type="entry name" value="Cyclophilin_A-like"/>
</dbReference>
<gene>
    <name evidence="7" type="ORF">AAA081_07965</name>
</gene>
<dbReference type="InterPro" id="IPR002130">
    <property type="entry name" value="Cyclophilin-type_PPIase_dom"/>
</dbReference>
<comment type="function">
    <text evidence="1 5">PPIases accelerate the folding of proteins. It catalyzes the cis-trans isomerization of proline imidic peptide bonds in oligopeptides.</text>
</comment>
<organism evidence="7 8">
    <name type="scientific">Aedoeadaptatus acetigenes</name>
    <dbReference type="NCBI Taxonomy" id="2981723"/>
    <lineage>
        <taxon>Bacteria</taxon>
        <taxon>Bacillati</taxon>
        <taxon>Bacillota</taxon>
        <taxon>Tissierellia</taxon>
        <taxon>Tissierellales</taxon>
        <taxon>Peptoniphilaceae</taxon>
        <taxon>Aedoeadaptatus</taxon>
    </lineage>
</organism>
<name>A0ABV1J7Q0_9FIRM</name>
<keyword evidence="3 5" id="KW-0697">Rotamase</keyword>
<evidence type="ECO:0000256" key="3">
    <source>
        <dbReference type="ARBA" id="ARBA00023110"/>
    </source>
</evidence>
<comment type="catalytic activity">
    <reaction evidence="5">
        <text>[protein]-peptidylproline (omega=180) = [protein]-peptidylproline (omega=0)</text>
        <dbReference type="Rhea" id="RHEA:16237"/>
        <dbReference type="Rhea" id="RHEA-COMP:10747"/>
        <dbReference type="Rhea" id="RHEA-COMP:10748"/>
        <dbReference type="ChEBI" id="CHEBI:83833"/>
        <dbReference type="ChEBI" id="CHEBI:83834"/>
        <dbReference type="EC" id="5.2.1.8"/>
    </reaction>
</comment>
<comment type="caution">
    <text evidence="7">The sequence shown here is derived from an EMBL/GenBank/DDBJ whole genome shotgun (WGS) entry which is preliminary data.</text>
</comment>
<protein>
    <recommendedName>
        <fullName evidence="5">Peptidyl-prolyl cis-trans isomerase</fullName>
        <shortName evidence="5">PPIase</shortName>
        <ecNumber evidence="5">5.2.1.8</ecNumber>
    </recommendedName>
</protein>
<evidence type="ECO:0000256" key="2">
    <source>
        <dbReference type="ARBA" id="ARBA00007365"/>
    </source>
</evidence>
<dbReference type="GO" id="GO:0003755">
    <property type="term" value="F:peptidyl-prolyl cis-trans isomerase activity"/>
    <property type="evidence" value="ECO:0007669"/>
    <property type="project" value="UniProtKB-EC"/>
</dbReference>
<comment type="similarity">
    <text evidence="2 5">Belongs to the cyclophilin-type PPIase family.</text>
</comment>
<dbReference type="RefSeq" id="WP_148474450.1">
    <property type="nucleotide sequence ID" value="NZ_JAOQJD010000018.1"/>
</dbReference>
<dbReference type="PROSITE" id="PS50072">
    <property type="entry name" value="CSA_PPIASE_2"/>
    <property type="match status" value="1"/>
</dbReference>
<dbReference type="Proteomes" id="UP001481872">
    <property type="component" value="Unassembled WGS sequence"/>
</dbReference>
<dbReference type="EMBL" id="JBBNPS010000030">
    <property type="protein sequence ID" value="MEQ3354225.1"/>
    <property type="molecule type" value="Genomic_DNA"/>
</dbReference>
<evidence type="ECO:0000256" key="1">
    <source>
        <dbReference type="ARBA" id="ARBA00002388"/>
    </source>
</evidence>
<evidence type="ECO:0000256" key="5">
    <source>
        <dbReference type="RuleBase" id="RU363019"/>
    </source>
</evidence>
<feature type="domain" description="PPIase cyclophilin-type" evidence="6">
    <location>
        <begin position="19"/>
        <end position="196"/>
    </location>
</feature>
<keyword evidence="8" id="KW-1185">Reference proteome</keyword>
<dbReference type="PANTHER" id="PTHR45625:SF4">
    <property type="entry name" value="PEPTIDYLPROLYL ISOMERASE DOMAIN AND WD REPEAT-CONTAINING PROTEIN 1"/>
    <property type="match status" value="1"/>
</dbReference>
<evidence type="ECO:0000256" key="4">
    <source>
        <dbReference type="ARBA" id="ARBA00023235"/>
    </source>
</evidence>
<dbReference type="InterPro" id="IPR024936">
    <property type="entry name" value="Cyclophilin-type_PPIase"/>
</dbReference>